<dbReference type="GO" id="GO:0008360">
    <property type="term" value="P:regulation of cell shape"/>
    <property type="evidence" value="ECO:0007669"/>
    <property type="project" value="UniProtKB-KW"/>
</dbReference>
<evidence type="ECO:0000313" key="7">
    <source>
        <dbReference type="EMBL" id="CAB4559995.1"/>
    </source>
</evidence>
<feature type="domain" description="Rod shape-determining protein MreC beta-barrel core" evidence="6">
    <location>
        <begin position="275"/>
        <end position="359"/>
    </location>
</feature>
<evidence type="ECO:0000256" key="1">
    <source>
        <dbReference type="ARBA" id="ARBA00009369"/>
    </source>
</evidence>
<sequence length="371" mass="38828">MAGYSFTRRRAILLLSLTSVILITMDLRGSSVVNFARSSFGVVFRPIESASRVLTRPIENTWNGITNYNSVVDENRRLKDLVAYNEGATISAIASVREAQELLALNGLPTLAGISSCTAQVVGSSPSNYSQTVEINRGTECGIKVGMPVLNAAGMIGKVTDVYKKRSVVMLMTDPGYSLAVKVVNAPPTTTTTVVGEVPSESSSTTSTSTTTTTIKVTTTTGIPGFTPGATNAPTMTTVSPTGVTAPPGSVGPNRPGQSTKSPITVPAGIDLPLKETGALEGRGLSKAPIVRFVENQVRFGDVKVGSPVISAGGATSLAPPDVVIGTISRVIKRSGTLGPLLEVELAADFDYLNFVRVLLYQPSTERPVQP</sequence>
<dbReference type="GO" id="GO:0005886">
    <property type="term" value="C:plasma membrane"/>
    <property type="evidence" value="ECO:0007669"/>
    <property type="project" value="TreeGrafter"/>
</dbReference>
<feature type="domain" description="Rod shape-determining protein MreC beta-barrel core" evidence="6">
    <location>
        <begin position="121"/>
        <end position="200"/>
    </location>
</feature>
<proteinExistence type="inferred from homology"/>
<dbReference type="PANTHER" id="PTHR34138:SF1">
    <property type="entry name" value="CELL SHAPE-DETERMINING PROTEIN MREC"/>
    <property type="match status" value="1"/>
</dbReference>
<dbReference type="InterPro" id="IPR007221">
    <property type="entry name" value="MreC"/>
</dbReference>
<dbReference type="Pfam" id="PF04085">
    <property type="entry name" value="MreC"/>
    <property type="match status" value="2"/>
</dbReference>
<feature type="region of interest" description="Disordered" evidence="5">
    <location>
        <begin position="191"/>
        <end position="213"/>
    </location>
</feature>
<dbReference type="PANTHER" id="PTHR34138">
    <property type="entry name" value="CELL SHAPE-DETERMINING PROTEIN MREC"/>
    <property type="match status" value="1"/>
</dbReference>
<comment type="similarity">
    <text evidence="1">Belongs to the MreC family.</text>
</comment>
<evidence type="ECO:0000256" key="3">
    <source>
        <dbReference type="ARBA" id="ARBA00022960"/>
    </source>
</evidence>
<accession>A0A6J6D9P4</accession>
<dbReference type="AlphaFoldDB" id="A0A6J6D9P4"/>
<dbReference type="InterPro" id="IPR042175">
    <property type="entry name" value="Cell/Rod_MreC_2"/>
</dbReference>
<evidence type="ECO:0000259" key="6">
    <source>
        <dbReference type="Pfam" id="PF04085"/>
    </source>
</evidence>
<name>A0A6J6D9P4_9ZZZZ</name>
<evidence type="ECO:0000256" key="4">
    <source>
        <dbReference type="ARBA" id="ARBA00032089"/>
    </source>
</evidence>
<dbReference type="InterPro" id="IPR055342">
    <property type="entry name" value="MreC_beta-barrel_core"/>
</dbReference>
<reference evidence="7" key="1">
    <citation type="submission" date="2020-05" db="EMBL/GenBank/DDBJ databases">
        <authorList>
            <person name="Chiriac C."/>
            <person name="Salcher M."/>
            <person name="Ghai R."/>
            <person name="Kavagutti S V."/>
        </authorList>
    </citation>
    <scope>NUCLEOTIDE SEQUENCE</scope>
</reference>
<dbReference type="Gene3D" id="2.40.10.350">
    <property type="entry name" value="Rod shape-determining protein MreC, domain 2"/>
    <property type="match status" value="1"/>
</dbReference>
<evidence type="ECO:0000256" key="2">
    <source>
        <dbReference type="ARBA" id="ARBA00013855"/>
    </source>
</evidence>
<gene>
    <name evidence="7" type="ORF">UFOPK1619_00332</name>
</gene>
<organism evidence="7">
    <name type="scientific">freshwater metagenome</name>
    <dbReference type="NCBI Taxonomy" id="449393"/>
    <lineage>
        <taxon>unclassified sequences</taxon>
        <taxon>metagenomes</taxon>
        <taxon>ecological metagenomes</taxon>
    </lineage>
</organism>
<feature type="region of interest" description="Disordered" evidence="5">
    <location>
        <begin position="245"/>
        <end position="266"/>
    </location>
</feature>
<evidence type="ECO:0000256" key="5">
    <source>
        <dbReference type="SAM" id="MobiDB-lite"/>
    </source>
</evidence>
<dbReference type="Gene3D" id="2.40.10.340">
    <property type="entry name" value="Rod shape-determining protein MreC, domain 1"/>
    <property type="match status" value="2"/>
</dbReference>
<keyword evidence="3" id="KW-0133">Cell shape</keyword>
<dbReference type="EMBL" id="CAEZTI010000044">
    <property type="protein sequence ID" value="CAB4559995.1"/>
    <property type="molecule type" value="Genomic_DNA"/>
</dbReference>
<dbReference type="InterPro" id="IPR042177">
    <property type="entry name" value="Cell/Rod_1"/>
</dbReference>
<protein>
    <recommendedName>
        <fullName evidence="2">Cell shape-determining protein MreC</fullName>
    </recommendedName>
    <alternativeName>
        <fullName evidence="4">Cell shape protein MreC</fullName>
    </alternativeName>
</protein>